<proteinExistence type="predicted"/>
<dbReference type="CTD" id="6755617"/>
<evidence type="ECO:0008006" key="3">
    <source>
        <dbReference type="Google" id="ProtNLM"/>
    </source>
</evidence>
<dbReference type="InParanoid" id="B3S127"/>
<dbReference type="InterPro" id="IPR029063">
    <property type="entry name" value="SAM-dependent_MTases_sf"/>
</dbReference>
<dbReference type="Proteomes" id="UP000009022">
    <property type="component" value="Unassembled WGS sequence"/>
</dbReference>
<dbReference type="GeneID" id="6755617"/>
<dbReference type="Pfam" id="PF10294">
    <property type="entry name" value="Methyltransf_16"/>
    <property type="match status" value="1"/>
</dbReference>
<sequence>MDGDMDIVTDSMDLSKSFIRQLECCSSTLQIHQAEIGDVGCVVWDAALVLAKYLELGHEKGSEDINGKKVIELGAGTGIVGLCAAIIGANVVITDLPQFLPLMQLNIDNNKSSIHSGHIEASVLSWNDEIDKLLPLPDYLIMSDVIYYEEDMQRDFRIKEIRQEDLDDVYRSDDIHVLRLKRK</sequence>
<dbReference type="KEGG" id="tad:TRIADDRAFT_58173"/>
<dbReference type="SUPFAM" id="SSF53335">
    <property type="entry name" value="S-adenosyl-L-methionine-dependent methyltransferases"/>
    <property type="match status" value="1"/>
</dbReference>
<gene>
    <name evidence="1" type="ORF">TRIADDRAFT_58173</name>
</gene>
<keyword evidence="2" id="KW-1185">Reference proteome</keyword>
<reference evidence="1 2" key="1">
    <citation type="journal article" date="2008" name="Nature">
        <title>The Trichoplax genome and the nature of placozoans.</title>
        <authorList>
            <person name="Srivastava M."/>
            <person name="Begovic E."/>
            <person name="Chapman J."/>
            <person name="Putnam N.H."/>
            <person name="Hellsten U."/>
            <person name="Kawashima T."/>
            <person name="Kuo A."/>
            <person name="Mitros T."/>
            <person name="Salamov A."/>
            <person name="Carpenter M.L."/>
            <person name="Signorovitch A.Y."/>
            <person name="Moreno M.A."/>
            <person name="Kamm K."/>
            <person name="Grimwood J."/>
            <person name="Schmutz J."/>
            <person name="Shapiro H."/>
            <person name="Grigoriev I.V."/>
            <person name="Buss L.W."/>
            <person name="Schierwater B."/>
            <person name="Dellaporta S.L."/>
            <person name="Rokhsar D.S."/>
        </authorList>
    </citation>
    <scope>NUCLEOTIDE SEQUENCE [LARGE SCALE GENOMIC DNA]</scope>
    <source>
        <strain evidence="1 2">Grell-BS-1999</strain>
    </source>
</reference>
<dbReference type="EMBL" id="DS985247">
    <property type="protein sequence ID" value="EDV23494.1"/>
    <property type="molecule type" value="Genomic_DNA"/>
</dbReference>
<dbReference type="PANTHER" id="PTHR14614:SF44">
    <property type="entry name" value="PROTEIN N-LYSINE METHYLTRANSFERASE METTL21D"/>
    <property type="match status" value="1"/>
</dbReference>
<dbReference type="RefSeq" id="XP_002114404.1">
    <property type="nucleotide sequence ID" value="XM_002114368.1"/>
</dbReference>
<organism evidence="1 2">
    <name type="scientific">Trichoplax adhaerens</name>
    <name type="common">Trichoplax reptans</name>
    <dbReference type="NCBI Taxonomy" id="10228"/>
    <lineage>
        <taxon>Eukaryota</taxon>
        <taxon>Metazoa</taxon>
        <taxon>Placozoa</taxon>
        <taxon>Uniplacotomia</taxon>
        <taxon>Trichoplacea</taxon>
        <taxon>Trichoplacidae</taxon>
        <taxon>Trichoplax</taxon>
    </lineage>
</organism>
<dbReference type="FunCoup" id="B3S127">
    <property type="interactions" value="1455"/>
</dbReference>
<dbReference type="HOGENOM" id="CLU_055721_5_1_1"/>
<protein>
    <recommendedName>
        <fullName evidence="3">Methyltransferase small domain-containing protein</fullName>
    </recommendedName>
</protein>
<dbReference type="OrthoDB" id="413520at2759"/>
<name>B3S127_TRIAD</name>
<evidence type="ECO:0000313" key="2">
    <source>
        <dbReference type="Proteomes" id="UP000009022"/>
    </source>
</evidence>
<evidence type="ECO:0000313" key="1">
    <source>
        <dbReference type="EMBL" id="EDV23494.1"/>
    </source>
</evidence>
<dbReference type="GO" id="GO:0032991">
    <property type="term" value="C:protein-containing complex"/>
    <property type="evidence" value="ECO:0000318"/>
    <property type="project" value="GO_Central"/>
</dbReference>
<dbReference type="GO" id="GO:0005829">
    <property type="term" value="C:cytosol"/>
    <property type="evidence" value="ECO:0000318"/>
    <property type="project" value="GO_Central"/>
</dbReference>
<dbReference type="AlphaFoldDB" id="B3S127"/>
<dbReference type="OMA" id="VWQSEDI"/>
<dbReference type="Gene3D" id="3.40.50.150">
    <property type="entry name" value="Vaccinia Virus protein VP39"/>
    <property type="match status" value="1"/>
</dbReference>
<dbReference type="PANTHER" id="PTHR14614">
    <property type="entry name" value="HEPATOCELLULAR CARCINOMA-ASSOCIATED ANTIGEN"/>
    <property type="match status" value="1"/>
</dbReference>
<dbReference type="STRING" id="10228.B3S127"/>
<dbReference type="eggNOG" id="KOG2793">
    <property type="taxonomic scope" value="Eukaryota"/>
</dbReference>
<dbReference type="PhylomeDB" id="B3S127"/>
<dbReference type="InterPro" id="IPR019410">
    <property type="entry name" value="Methyltransf_16"/>
</dbReference>
<accession>B3S127</accession>
<dbReference type="GO" id="GO:0016279">
    <property type="term" value="F:protein-lysine N-methyltransferase activity"/>
    <property type="evidence" value="ECO:0000318"/>
    <property type="project" value="GO_Central"/>
</dbReference>